<dbReference type="Proteomes" id="UP000010847">
    <property type="component" value="Chromosome"/>
</dbReference>
<dbReference type="AlphaFoldDB" id="W0E7B0"/>
<dbReference type="RefSeq" id="WP_006715680.1">
    <property type="nucleotide sequence ID" value="NZ_CP007032.1"/>
</dbReference>
<dbReference type="OrthoDB" id="2381281at2"/>
<name>W0E7B0_9FIRM</name>
<dbReference type="HOGENOM" id="CLU_125481_0_0_9"/>
<dbReference type="KEGG" id="dmt:DESME_05975"/>
<keyword evidence="2" id="KW-1185">Reference proteome</keyword>
<sequence>MRGFNFKYKDGGQVQDGVGLLISILLRYPEVCSVRYLREQHALKFQFLLYDSINIAGLPQNLLDALEVFHQLELRSMKICQVEGQQEEDFYRLTVTRDVESMNQTEVGLIVDLVKGSPSNELLYEEVELQEDELLFQEEVIAQVLEHLQNNELDKNFIAVRDEGRVFVYKN</sequence>
<dbReference type="EMBL" id="CP007032">
    <property type="protein sequence ID" value="AHF06652.1"/>
    <property type="molecule type" value="Genomic_DNA"/>
</dbReference>
<reference evidence="1 2" key="1">
    <citation type="submission" date="2013-12" db="EMBL/GenBank/DDBJ databases">
        <authorList>
            <consortium name="DOE Joint Genome Institute"/>
            <person name="Smidt H."/>
            <person name="Huntemann M."/>
            <person name="Han J."/>
            <person name="Chen A."/>
            <person name="Kyrpides N."/>
            <person name="Mavromatis K."/>
            <person name="Markowitz V."/>
            <person name="Palaniappan K."/>
            <person name="Ivanova N."/>
            <person name="Schaumberg A."/>
            <person name="Pati A."/>
            <person name="Liolios K."/>
            <person name="Nordberg H.P."/>
            <person name="Cantor M.N."/>
            <person name="Hua S.X."/>
            <person name="Woyke T."/>
        </authorList>
    </citation>
    <scope>NUCLEOTIDE SEQUENCE [LARGE SCALE GENOMIC DNA]</scope>
    <source>
        <strain evidence="2">DSM 15288</strain>
    </source>
</reference>
<dbReference type="STRING" id="871968.DESME_05975"/>
<proteinExistence type="predicted"/>
<gene>
    <name evidence="1" type="ORF">DESME_05975</name>
</gene>
<accession>W0E7B0</accession>
<protein>
    <submittedName>
        <fullName evidence="1">Uncharacterized protein</fullName>
    </submittedName>
</protein>
<evidence type="ECO:0000313" key="1">
    <source>
        <dbReference type="EMBL" id="AHF06652.1"/>
    </source>
</evidence>
<dbReference type="eggNOG" id="ENOG5031J4X">
    <property type="taxonomic scope" value="Bacteria"/>
</dbReference>
<organism evidence="1 2">
    <name type="scientific">Desulfitobacterium metallireducens DSM 15288</name>
    <dbReference type="NCBI Taxonomy" id="871968"/>
    <lineage>
        <taxon>Bacteria</taxon>
        <taxon>Bacillati</taxon>
        <taxon>Bacillota</taxon>
        <taxon>Clostridia</taxon>
        <taxon>Eubacteriales</taxon>
        <taxon>Desulfitobacteriaceae</taxon>
        <taxon>Desulfitobacterium</taxon>
    </lineage>
</organism>
<evidence type="ECO:0000313" key="2">
    <source>
        <dbReference type="Proteomes" id="UP000010847"/>
    </source>
</evidence>